<keyword evidence="6 14" id="KW-0997">Cell inner membrane</keyword>
<evidence type="ECO:0000256" key="12">
    <source>
        <dbReference type="ARBA" id="ARBA00023136"/>
    </source>
</evidence>
<comment type="caution">
    <text evidence="17">The sequence shown here is derived from an EMBL/GenBank/DDBJ whole genome shotgun (WGS) entry which is preliminary data.</text>
</comment>
<dbReference type="InterPro" id="IPR006260">
    <property type="entry name" value="TonB/TolA_C"/>
</dbReference>
<dbReference type="GO" id="GO:0031992">
    <property type="term" value="F:energy transducer activity"/>
    <property type="evidence" value="ECO:0007669"/>
    <property type="project" value="InterPro"/>
</dbReference>
<feature type="compositionally biased region" description="Basic and acidic residues" evidence="15">
    <location>
        <begin position="101"/>
        <end position="126"/>
    </location>
</feature>
<evidence type="ECO:0000256" key="11">
    <source>
        <dbReference type="ARBA" id="ARBA00022989"/>
    </source>
</evidence>
<feature type="transmembrane region" description="Helical" evidence="14">
    <location>
        <begin position="6"/>
        <end position="26"/>
    </location>
</feature>
<dbReference type="GO" id="GO:0098797">
    <property type="term" value="C:plasma membrane protein complex"/>
    <property type="evidence" value="ECO:0007669"/>
    <property type="project" value="TreeGrafter"/>
</dbReference>
<sequence length="246" mass="27902">MRWIRWPLIIIFTLAIHVGLAMVWIFNQPKMTAAPEPMMIAMVAFESEEPAVEPAAAEPEPQVAPEPEPEPEPIIEPEPVVEPAIVLPQKKPEVKKKPKPKKEEKREIKKEAKPVEKQLAKNDLKSLSDMNSSAHSLNKNVTSAKTNTGATNQQSNHHRGPKALSKQLPSYPDRARRLGKDGYVKVRYDIDDDGRVTNIEFIETSPKGLFERDVKRAMNRWKYEKLPAKGYITEIYFRMDGSVSQA</sequence>
<dbReference type="PANTHER" id="PTHR33446:SF8">
    <property type="entry name" value="PROTEIN TONB"/>
    <property type="match status" value="1"/>
</dbReference>
<dbReference type="Proteomes" id="UP000010290">
    <property type="component" value="Chromosome"/>
</dbReference>
<reference evidence="17 18" key="1">
    <citation type="journal article" date="2012" name="BMC Genomics">
        <title>Comparative genomics of bacteria in the genus Providencia isolated from wild Drosophila melanogaster.</title>
        <authorList>
            <person name="Galac M.R."/>
            <person name="Lazzaro B.P."/>
        </authorList>
    </citation>
    <scope>NUCLEOTIDE SEQUENCE [LARGE SCALE GENOMIC DNA]</scope>
    <source>
        <strain evidence="17 18">DSM 19967</strain>
    </source>
</reference>
<dbReference type="Pfam" id="PF03544">
    <property type="entry name" value="TonB_C"/>
    <property type="match status" value="1"/>
</dbReference>
<keyword evidence="4 14" id="KW-0813">Transport</keyword>
<organism evidence="17 18">
    <name type="scientific">Providencia sneebia DSM 19967</name>
    <dbReference type="NCBI Taxonomy" id="1141660"/>
    <lineage>
        <taxon>Bacteria</taxon>
        <taxon>Pseudomonadati</taxon>
        <taxon>Pseudomonadota</taxon>
        <taxon>Gammaproteobacteria</taxon>
        <taxon>Enterobacterales</taxon>
        <taxon>Morganellaceae</taxon>
        <taxon>Providencia</taxon>
    </lineage>
</organism>
<evidence type="ECO:0000256" key="3">
    <source>
        <dbReference type="ARBA" id="ARBA00022362"/>
    </source>
</evidence>
<dbReference type="NCBIfam" id="TIGR01352">
    <property type="entry name" value="tonB_Cterm"/>
    <property type="match status" value="1"/>
</dbReference>
<evidence type="ECO:0000256" key="8">
    <source>
        <dbReference type="ARBA" id="ARBA00022737"/>
    </source>
</evidence>
<evidence type="ECO:0000256" key="14">
    <source>
        <dbReference type="RuleBase" id="RU362123"/>
    </source>
</evidence>
<dbReference type="InterPro" id="IPR003538">
    <property type="entry name" value="TonB"/>
</dbReference>
<comment type="similarity">
    <text evidence="2 14">Belongs to the TonB family.</text>
</comment>
<feature type="domain" description="TonB C-terminal" evidence="16">
    <location>
        <begin position="156"/>
        <end position="246"/>
    </location>
</feature>
<proteinExistence type="inferred from homology"/>
<dbReference type="GO" id="GO:0015031">
    <property type="term" value="P:protein transport"/>
    <property type="evidence" value="ECO:0007669"/>
    <property type="project" value="UniProtKB-UniRule"/>
</dbReference>
<evidence type="ECO:0000256" key="13">
    <source>
        <dbReference type="ARBA" id="ARBA00025849"/>
    </source>
</evidence>
<evidence type="ECO:0000256" key="4">
    <source>
        <dbReference type="ARBA" id="ARBA00022448"/>
    </source>
</evidence>
<evidence type="ECO:0000313" key="18">
    <source>
        <dbReference type="Proteomes" id="UP000010290"/>
    </source>
</evidence>
<dbReference type="InterPro" id="IPR018247">
    <property type="entry name" value="EF_Hand_1_Ca_BS"/>
</dbReference>
<evidence type="ECO:0000256" key="2">
    <source>
        <dbReference type="ARBA" id="ARBA00006555"/>
    </source>
</evidence>
<dbReference type="EMBL" id="AKKN01000009">
    <property type="protein sequence ID" value="EKT56230.1"/>
    <property type="molecule type" value="Genomic_DNA"/>
</dbReference>
<dbReference type="Gene3D" id="3.30.2420.10">
    <property type="entry name" value="TonB"/>
    <property type="match status" value="1"/>
</dbReference>
<dbReference type="SUPFAM" id="SSF74653">
    <property type="entry name" value="TolA/TonB C-terminal domain"/>
    <property type="match status" value="1"/>
</dbReference>
<gene>
    <name evidence="17" type="ORF">OO7_09832</name>
</gene>
<protein>
    <recommendedName>
        <fullName evidence="3 14">Protein TonB</fullName>
    </recommendedName>
</protein>
<dbReference type="InterPro" id="IPR049924">
    <property type="entry name" value="TonB_pro-rich"/>
</dbReference>
<dbReference type="InterPro" id="IPR051045">
    <property type="entry name" value="TonB-dependent_transducer"/>
</dbReference>
<evidence type="ECO:0000256" key="6">
    <source>
        <dbReference type="ARBA" id="ARBA00022519"/>
    </source>
</evidence>
<dbReference type="GO" id="GO:0055085">
    <property type="term" value="P:transmembrane transport"/>
    <property type="evidence" value="ECO:0007669"/>
    <property type="project" value="InterPro"/>
</dbReference>
<dbReference type="PANTHER" id="PTHR33446">
    <property type="entry name" value="PROTEIN TONB-RELATED"/>
    <property type="match status" value="1"/>
</dbReference>
<dbReference type="RefSeq" id="WP_008915774.1">
    <property type="nucleotide sequence ID" value="NZ_CM001773.1"/>
</dbReference>
<evidence type="ECO:0000256" key="5">
    <source>
        <dbReference type="ARBA" id="ARBA00022475"/>
    </source>
</evidence>
<keyword evidence="11 14" id="KW-1133">Transmembrane helix</keyword>
<keyword evidence="8" id="KW-0677">Repeat</keyword>
<evidence type="ECO:0000256" key="10">
    <source>
        <dbReference type="ARBA" id="ARBA00022968"/>
    </source>
</evidence>
<evidence type="ECO:0000259" key="16">
    <source>
        <dbReference type="PROSITE" id="PS52015"/>
    </source>
</evidence>
<dbReference type="GO" id="GO:0015891">
    <property type="term" value="P:siderophore transport"/>
    <property type="evidence" value="ECO:0007669"/>
    <property type="project" value="InterPro"/>
</dbReference>
<feature type="compositionally biased region" description="Low complexity" evidence="15">
    <location>
        <begin position="77"/>
        <end position="89"/>
    </location>
</feature>
<dbReference type="HOGENOM" id="CLU_098618_0_0_6"/>
<feature type="compositionally biased region" description="Low complexity" evidence="15">
    <location>
        <begin position="52"/>
        <end position="61"/>
    </location>
</feature>
<name>K8WJ30_9GAMM</name>
<dbReference type="PROSITE" id="PS00018">
    <property type="entry name" value="EF_HAND_1"/>
    <property type="match status" value="1"/>
</dbReference>
<keyword evidence="18" id="KW-1185">Reference proteome</keyword>
<evidence type="ECO:0000256" key="7">
    <source>
        <dbReference type="ARBA" id="ARBA00022692"/>
    </source>
</evidence>
<evidence type="ECO:0000256" key="15">
    <source>
        <dbReference type="SAM" id="MobiDB-lite"/>
    </source>
</evidence>
<dbReference type="GO" id="GO:0030288">
    <property type="term" value="C:outer membrane-bounded periplasmic space"/>
    <property type="evidence" value="ECO:0007669"/>
    <property type="project" value="InterPro"/>
</dbReference>
<keyword evidence="12 14" id="KW-0472">Membrane</keyword>
<dbReference type="PRINTS" id="PR01374">
    <property type="entry name" value="TONBPROTEIN"/>
</dbReference>
<evidence type="ECO:0000256" key="9">
    <source>
        <dbReference type="ARBA" id="ARBA00022927"/>
    </source>
</evidence>
<feature type="region of interest" description="Disordered" evidence="15">
    <location>
        <begin position="50"/>
        <end position="176"/>
    </location>
</feature>
<keyword evidence="10 14" id="KW-0735">Signal-anchor</keyword>
<dbReference type="InterPro" id="IPR037682">
    <property type="entry name" value="TonB_C"/>
</dbReference>
<dbReference type="PATRIC" id="fig|1141660.3.peg.1961"/>
<feature type="compositionally biased region" description="Polar residues" evidence="15">
    <location>
        <begin position="128"/>
        <end position="155"/>
    </location>
</feature>
<comment type="function">
    <text evidence="14">Interacts with outer membrane receptor proteins that carry out high-affinity binding and energy dependent uptake into the periplasmic space of specific substrates. It could act to transduce energy from the cytoplasmic membrane to specific energy-requiring processes in the outer membrane, resulting in the release into the periplasm of ligands bound by these outer membrane proteins.</text>
</comment>
<keyword evidence="7 14" id="KW-0812">Transmembrane</keyword>
<evidence type="ECO:0000256" key="1">
    <source>
        <dbReference type="ARBA" id="ARBA00004383"/>
    </source>
</evidence>
<evidence type="ECO:0000313" key="17">
    <source>
        <dbReference type="EMBL" id="EKT56230.1"/>
    </source>
</evidence>
<keyword evidence="5 14" id="KW-1003">Cell membrane</keyword>
<dbReference type="PROSITE" id="PS52015">
    <property type="entry name" value="TONB_CTD"/>
    <property type="match status" value="1"/>
</dbReference>
<comment type="subunit">
    <text evidence="13">Homodimer. Forms a complex with the accessory proteins ExbB and ExbD.</text>
</comment>
<comment type="subcellular location">
    <subcellularLocation>
        <location evidence="1 14">Cell inner membrane</location>
        <topology evidence="1 14">Single-pass membrane protein</topology>
        <orientation evidence="1 14">Periplasmic side</orientation>
    </subcellularLocation>
</comment>
<dbReference type="AlphaFoldDB" id="K8WJ30"/>
<dbReference type="Pfam" id="PF16031">
    <property type="entry name" value="TonB_N"/>
    <property type="match status" value="1"/>
</dbReference>
<keyword evidence="9 14" id="KW-0653">Protein transport</keyword>
<accession>K8WJ30</accession>
<dbReference type="OrthoDB" id="1628901at2"/>